<feature type="compositionally biased region" description="Low complexity" evidence="1">
    <location>
        <begin position="175"/>
        <end position="194"/>
    </location>
</feature>
<feature type="compositionally biased region" description="Pro residues" evidence="1">
    <location>
        <begin position="582"/>
        <end position="612"/>
    </location>
</feature>
<feature type="compositionally biased region" description="Polar residues" evidence="1">
    <location>
        <begin position="615"/>
        <end position="625"/>
    </location>
</feature>
<accession>A0AAV4FH22</accession>
<dbReference type="AlphaFoldDB" id="A0AAV4FH22"/>
<name>A0AAV4FH22_9GAST</name>
<gene>
    <name evidence="2" type="ORF">ElyMa_000358500</name>
</gene>
<feature type="compositionally biased region" description="Polar residues" evidence="1">
    <location>
        <begin position="647"/>
        <end position="661"/>
    </location>
</feature>
<feature type="compositionally biased region" description="Polar residues" evidence="1">
    <location>
        <begin position="379"/>
        <end position="395"/>
    </location>
</feature>
<evidence type="ECO:0000256" key="1">
    <source>
        <dbReference type="SAM" id="MobiDB-lite"/>
    </source>
</evidence>
<feature type="compositionally biased region" description="Polar residues" evidence="1">
    <location>
        <begin position="321"/>
        <end position="340"/>
    </location>
</feature>
<evidence type="ECO:0000313" key="3">
    <source>
        <dbReference type="Proteomes" id="UP000762676"/>
    </source>
</evidence>
<protein>
    <recommendedName>
        <fullName evidence="4">WH2 domain-containing protein</fullName>
    </recommendedName>
</protein>
<comment type="caution">
    <text evidence="2">The sequence shown here is derived from an EMBL/GenBank/DDBJ whole genome shotgun (WGS) entry which is preliminary data.</text>
</comment>
<dbReference type="EMBL" id="BMAT01000717">
    <property type="protein sequence ID" value="GFR71660.1"/>
    <property type="molecule type" value="Genomic_DNA"/>
</dbReference>
<keyword evidence="3" id="KW-1185">Reference proteome</keyword>
<feature type="region of interest" description="Disordered" evidence="1">
    <location>
        <begin position="146"/>
        <end position="206"/>
    </location>
</feature>
<feature type="compositionally biased region" description="Basic and acidic residues" evidence="1">
    <location>
        <begin position="509"/>
        <end position="518"/>
    </location>
</feature>
<feature type="compositionally biased region" description="Pro residues" evidence="1">
    <location>
        <begin position="456"/>
        <end position="467"/>
    </location>
</feature>
<proteinExistence type="predicted"/>
<feature type="region of interest" description="Disordered" evidence="1">
    <location>
        <begin position="228"/>
        <end position="340"/>
    </location>
</feature>
<feature type="compositionally biased region" description="Low complexity" evidence="1">
    <location>
        <begin position="631"/>
        <end position="646"/>
    </location>
</feature>
<feature type="compositionally biased region" description="Pro residues" evidence="1">
    <location>
        <begin position="553"/>
        <end position="568"/>
    </location>
</feature>
<evidence type="ECO:0008006" key="4">
    <source>
        <dbReference type="Google" id="ProtNLM"/>
    </source>
</evidence>
<feature type="compositionally biased region" description="Pro residues" evidence="1">
    <location>
        <begin position="529"/>
        <end position="539"/>
    </location>
</feature>
<feature type="compositionally biased region" description="Pro residues" evidence="1">
    <location>
        <begin position="163"/>
        <end position="174"/>
    </location>
</feature>
<organism evidence="2 3">
    <name type="scientific">Elysia marginata</name>
    <dbReference type="NCBI Taxonomy" id="1093978"/>
    <lineage>
        <taxon>Eukaryota</taxon>
        <taxon>Metazoa</taxon>
        <taxon>Spiralia</taxon>
        <taxon>Lophotrochozoa</taxon>
        <taxon>Mollusca</taxon>
        <taxon>Gastropoda</taxon>
        <taxon>Heterobranchia</taxon>
        <taxon>Euthyneura</taxon>
        <taxon>Panpulmonata</taxon>
        <taxon>Sacoglossa</taxon>
        <taxon>Placobranchoidea</taxon>
        <taxon>Plakobranchidae</taxon>
        <taxon>Elysia</taxon>
    </lineage>
</organism>
<feature type="region of interest" description="Disordered" evidence="1">
    <location>
        <begin position="368"/>
        <end position="699"/>
    </location>
</feature>
<reference evidence="2 3" key="1">
    <citation type="journal article" date="2021" name="Elife">
        <title>Chloroplast acquisition without the gene transfer in kleptoplastic sea slugs, Plakobranchus ocellatus.</title>
        <authorList>
            <person name="Maeda T."/>
            <person name="Takahashi S."/>
            <person name="Yoshida T."/>
            <person name="Shimamura S."/>
            <person name="Takaki Y."/>
            <person name="Nagai Y."/>
            <person name="Toyoda A."/>
            <person name="Suzuki Y."/>
            <person name="Arimoto A."/>
            <person name="Ishii H."/>
            <person name="Satoh N."/>
            <person name="Nishiyama T."/>
            <person name="Hasebe M."/>
            <person name="Maruyama T."/>
            <person name="Minagawa J."/>
            <person name="Obokata J."/>
            <person name="Shigenobu S."/>
        </authorList>
    </citation>
    <scope>NUCLEOTIDE SEQUENCE [LARGE SCALE GENOMIC DNA]</scope>
</reference>
<evidence type="ECO:0000313" key="2">
    <source>
        <dbReference type="EMBL" id="GFR71660.1"/>
    </source>
</evidence>
<dbReference type="Proteomes" id="UP000762676">
    <property type="component" value="Unassembled WGS sequence"/>
</dbReference>
<feature type="compositionally biased region" description="Polar residues" evidence="1">
    <location>
        <begin position="278"/>
        <end position="288"/>
    </location>
</feature>
<sequence>MQSELLAHINGIFSGRGRRKSELPDNGGLDAPDKTSGIRFRRKSETQHPVTTTGMKIPKPDSDSKSNRFSLVQVAKLNLKRLSIGEDVPPKLPARHFSTDSEEELPPPIPERICSLEMVVDAEFQGRFAFRPISTVPLPEVFAGTKKTYPSKAPKKKGLQRPPSEPPPPPPPPLDTSSSSPTSPSPTSQPLFFLGPPPPPVKNKQSFQLGELNLLTDTNENVYNGFLETPVAPEDAPGSAAHGNLTNGCIQHPQEHHPGGQADAGNGSWGGSDLIKQKASTPIESTTIVVGKPKIPQKPQKLGALDDFIGNSQSREKDPTSVLQPTHSPPVSSTTDGKPSLARLTSFTVDSEEAILPFIEKARPLSASSIKRHVERSINPASQAPQVPVHTQSVNQDKEKPFKKSPNLNLKRQSWDDTSPKISTKSELVSKDKRKQFYSYHEQNGHVDNTNDLASLPPPLPPRPPLPSLGKPPAVSTVSKSGVGSAKPSLGLPPKPAITNGIRPPNITDGKEEMKDFHLPNAYLNTSAPLPPPPPPPPLQQHQLPTTDNTPRIPSPPLPPPPPSPPPIIEMSQQPTVFSTPLPLPPAPPPPPLAQDKPLPPPPPLLPSPLPEPLSVSTLTNQNGPSPEVQLPLLSPSKPYSLLSMSTSSAPGQAIHNSQLPPASPDHVRLPSPTAKNNGWGGQDIYDPLEEEGDPYDTVNIYKL</sequence>
<feature type="region of interest" description="Disordered" evidence="1">
    <location>
        <begin position="1"/>
        <end position="67"/>
    </location>
</feature>